<gene>
    <name evidence="10" type="ORF">CROQUDRAFT_46776</name>
</gene>
<dbReference type="GO" id="GO:0005385">
    <property type="term" value="F:zinc ion transmembrane transporter activity"/>
    <property type="evidence" value="ECO:0007669"/>
    <property type="project" value="TreeGrafter"/>
</dbReference>
<dbReference type="GO" id="GO:0006882">
    <property type="term" value="P:intracellular zinc ion homeostasis"/>
    <property type="evidence" value="ECO:0007669"/>
    <property type="project" value="TreeGrafter"/>
</dbReference>
<keyword evidence="3 8" id="KW-0812">Transmembrane</keyword>
<feature type="transmembrane region" description="Helical" evidence="8">
    <location>
        <begin position="42"/>
        <end position="59"/>
    </location>
</feature>
<dbReference type="OrthoDB" id="2503918at2759"/>
<comment type="subcellular location">
    <subcellularLocation>
        <location evidence="1">Membrane</location>
        <topology evidence="1">Multi-pass membrane protein</topology>
    </subcellularLocation>
</comment>
<evidence type="ECO:0000256" key="6">
    <source>
        <dbReference type="ARBA" id="ARBA00023136"/>
    </source>
</evidence>
<proteinExistence type="inferred from homology"/>
<feature type="region of interest" description="Disordered" evidence="7">
    <location>
        <begin position="162"/>
        <end position="183"/>
    </location>
</feature>
<feature type="transmembrane region" description="Helical" evidence="8">
    <location>
        <begin position="187"/>
        <end position="211"/>
    </location>
</feature>
<feature type="domain" description="Cation efflux protein transmembrane" evidence="9">
    <location>
        <begin position="11"/>
        <end position="249"/>
    </location>
</feature>
<dbReference type="InterPro" id="IPR027469">
    <property type="entry name" value="Cation_efflux_TMD_sf"/>
</dbReference>
<dbReference type="Pfam" id="PF01545">
    <property type="entry name" value="Cation_efflux"/>
    <property type="match status" value="1"/>
</dbReference>
<keyword evidence="4" id="KW-0862">Zinc</keyword>
<evidence type="ECO:0000256" key="4">
    <source>
        <dbReference type="ARBA" id="ARBA00022833"/>
    </source>
</evidence>
<evidence type="ECO:0000259" key="9">
    <source>
        <dbReference type="Pfam" id="PF01545"/>
    </source>
</evidence>
<feature type="transmembrane region" description="Helical" evidence="8">
    <location>
        <begin position="88"/>
        <end position="110"/>
    </location>
</feature>
<accession>A0A9P6TA53</accession>
<feature type="transmembrane region" description="Helical" evidence="8">
    <location>
        <begin position="12"/>
        <end position="30"/>
    </location>
</feature>
<dbReference type="GO" id="GO:0016020">
    <property type="term" value="C:membrane"/>
    <property type="evidence" value="ECO:0007669"/>
    <property type="project" value="UniProtKB-SubCell"/>
</dbReference>
<evidence type="ECO:0000256" key="8">
    <source>
        <dbReference type="SAM" id="Phobius"/>
    </source>
</evidence>
<reference evidence="10" key="1">
    <citation type="submission" date="2013-11" db="EMBL/GenBank/DDBJ databases">
        <title>Genome sequence of the fusiform rust pathogen reveals effectors for host alternation and coevolution with pine.</title>
        <authorList>
            <consortium name="DOE Joint Genome Institute"/>
            <person name="Smith K."/>
            <person name="Pendleton A."/>
            <person name="Kubisiak T."/>
            <person name="Anderson C."/>
            <person name="Salamov A."/>
            <person name="Aerts A."/>
            <person name="Riley R."/>
            <person name="Clum A."/>
            <person name="Lindquist E."/>
            <person name="Ence D."/>
            <person name="Campbell M."/>
            <person name="Kronenberg Z."/>
            <person name="Feau N."/>
            <person name="Dhillon B."/>
            <person name="Hamelin R."/>
            <person name="Burleigh J."/>
            <person name="Smith J."/>
            <person name="Yandell M."/>
            <person name="Nelson C."/>
            <person name="Grigoriev I."/>
            <person name="Davis J."/>
        </authorList>
    </citation>
    <scope>NUCLEOTIDE SEQUENCE</scope>
    <source>
        <strain evidence="10">G11</strain>
    </source>
</reference>
<feature type="compositionally biased region" description="Polar residues" evidence="7">
    <location>
        <begin position="166"/>
        <end position="178"/>
    </location>
</feature>
<evidence type="ECO:0000256" key="7">
    <source>
        <dbReference type="SAM" id="MobiDB-lite"/>
    </source>
</evidence>
<evidence type="ECO:0000256" key="2">
    <source>
        <dbReference type="ARBA" id="ARBA00008873"/>
    </source>
</evidence>
<evidence type="ECO:0000313" key="10">
    <source>
        <dbReference type="EMBL" id="KAG0144832.1"/>
    </source>
</evidence>
<dbReference type="Proteomes" id="UP000886653">
    <property type="component" value="Unassembled WGS sequence"/>
</dbReference>
<evidence type="ECO:0000256" key="3">
    <source>
        <dbReference type="ARBA" id="ARBA00022692"/>
    </source>
</evidence>
<dbReference type="PANTHER" id="PTHR45820">
    <property type="entry name" value="FI23527P1"/>
    <property type="match status" value="1"/>
</dbReference>
<comment type="similarity">
    <text evidence="2">Belongs to the cation diffusion facilitator (CDF) transporter (TC 2.A.4) family. SLC30A subfamily.</text>
</comment>
<dbReference type="InterPro" id="IPR002524">
    <property type="entry name" value="Cation_efflux"/>
</dbReference>
<evidence type="ECO:0000313" key="11">
    <source>
        <dbReference type="Proteomes" id="UP000886653"/>
    </source>
</evidence>
<dbReference type="Gene3D" id="1.20.1510.10">
    <property type="entry name" value="Cation efflux protein transmembrane domain"/>
    <property type="match status" value="1"/>
</dbReference>
<evidence type="ECO:0000256" key="1">
    <source>
        <dbReference type="ARBA" id="ARBA00004141"/>
    </source>
</evidence>
<dbReference type="NCBIfam" id="TIGR01297">
    <property type="entry name" value="CDF"/>
    <property type="match status" value="1"/>
</dbReference>
<evidence type="ECO:0000256" key="5">
    <source>
        <dbReference type="ARBA" id="ARBA00022989"/>
    </source>
</evidence>
<keyword evidence="5 8" id="KW-1133">Transmembrane helix</keyword>
<sequence>MALRLTPIKRLLIVIFISCTFCVLELAIGFRTSSLAMIADGFHVSNDLIGFIIALVALVKVRQSERDKASGDLFSWGRYTFGWERAEILGAFFNGVFLLALSVSILLQTIERLLDPKPVEKPMYIIIVGSIGLTFNIISAFTHNHASDSSSSAIKDLKHPEYSSAGRRTQASHESASRNQKRQERDLNTLGVFIHLLGDAFNNFLVIISAVVYMKTGFIYCDCIASACVGIMIMSTALPLVKQSGIILLESAPPDIDICLVVKDLQQAHNVERVTGIHVWQLTQTKVLATVQITLLEPSLSNFHVTCSQICYCLDSWGIHQVCIQPQYQPTSKRNSPIQLDSKSIISTRSISKEIPVIMTHRRPLSFSQYDLGEFRSSPYHLPPIRPSRSDEGHDNLTQSIQELAFRGFVEN</sequence>
<name>A0A9P6TA53_9BASI</name>
<feature type="transmembrane region" description="Helical" evidence="8">
    <location>
        <begin position="122"/>
        <end position="141"/>
    </location>
</feature>
<keyword evidence="6 8" id="KW-0472">Membrane</keyword>
<feature type="transmembrane region" description="Helical" evidence="8">
    <location>
        <begin position="217"/>
        <end position="241"/>
    </location>
</feature>
<organism evidence="10 11">
    <name type="scientific">Cronartium quercuum f. sp. fusiforme G11</name>
    <dbReference type="NCBI Taxonomy" id="708437"/>
    <lineage>
        <taxon>Eukaryota</taxon>
        <taxon>Fungi</taxon>
        <taxon>Dikarya</taxon>
        <taxon>Basidiomycota</taxon>
        <taxon>Pucciniomycotina</taxon>
        <taxon>Pucciniomycetes</taxon>
        <taxon>Pucciniales</taxon>
        <taxon>Coleosporiaceae</taxon>
        <taxon>Cronartium</taxon>
    </lineage>
</organism>
<keyword evidence="11" id="KW-1185">Reference proteome</keyword>
<dbReference type="AlphaFoldDB" id="A0A9P6TA53"/>
<dbReference type="EMBL" id="MU167288">
    <property type="protein sequence ID" value="KAG0144832.1"/>
    <property type="molecule type" value="Genomic_DNA"/>
</dbReference>
<dbReference type="PANTHER" id="PTHR45820:SF5">
    <property type="entry name" value="DIFFUSION FACILITATOR FAMILY METAL ION TRANSPORTER, PUTATIVE-RELATED"/>
    <property type="match status" value="1"/>
</dbReference>
<protein>
    <recommendedName>
        <fullName evidence="9">Cation efflux protein transmembrane domain-containing protein</fullName>
    </recommendedName>
</protein>
<dbReference type="InterPro" id="IPR058533">
    <property type="entry name" value="Cation_efflux_TM"/>
</dbReference>
<dbReference type="SUPFAM" id="SSF161111">
    <property type="entry name" value="Cation efflux protein transmembrane domain-like"/>
    <property type="match status" value="1"/>
</dbReference>
<comment type="caution">
    <text evidence="10">The sequence shown here is derived from an EMBL/GenBank/DDBJ whole genome shotgun (WGS) entry which is preliminary data.</text>
</comment>